<evidence type="ECO:0000313" key="3">
    <source>
        <dbReference type="Proteomes" id="UP000652477"/>
    </source>
</evidence>
<evidence type="ECO:0000313" key="2">
    <source>
        <dbReference type="EMBL" id="MBC5688140.1"/>
    </source>
</evidence>
<reference evidence="2" key="1">
    <citation type="submission" date="2020-08" db="EMBL/GenBank/DDBJ databases">
        <title>Genome public.</title>
        <authorList>
            <person name="Liu C."/>
            <person name="Sun Q."/>
        </authorList>
    </citation>
    <scope>NUCLEOTIDE SEQUENCE</scope>
    <source>
        <strain evidence="2">NSJ-55</strain>
    </source>
</reference>
<feature type="compositionally biased region" description="Basic and acidic residues" evidence="1">
    <location>
        <begin position="112"/>
        <end position="133"/>
    </location>
</feature>
<dbReference type="Proteomes" id="UP000652477">
    <property type="component" value="Unassembled WGS sequence"/>
</dbReference>
<evidence type="ECO:0000256" key="1">
    <source>
        <dbReference type="SAM" id="MobiDB-lite"/>
    </source>
</evidence>
<sequence length="133" mass="15661">MTEKEAIEILENRTKYYIQAQDIVAFGMAIKALKEIQQYRGIGTAEECREAVEKQKAKKPDYEGDGYDNKGELVYDTWICPCCSERYEVDYDDYEHCPKCGQEIDWSEEDEMKSQESPDGKRLREREEFFKEG</sequence>
<proteinExistence type="predicted"/>
<keyword evidence="3" id="KW-1185">Reference proteome</keyword>
<dbReference type="EMBL" id="JACOPF010000001">
    <property type="protein sequence ID" value="MBC5688140.1"/>
    <property type="molecule type" value="Genomic_DNA"/>
</dbReference>
<dbReference type="RefSeq" id="WP_186874774.1">
    <property type="nucleotide sequence ID" value="NZ_JACOPF010000001.1"/>
</dbReference>
<protein>
    <submittedName>
        <fullName evidence="2">Uncharacterized protein</fullName>
    </submittedName>
</protein>
<dbReference type="AlphaFoldDB" id="A0A923RP65"/>
<organism evidence="2 3">
    <name type="scientific">Mediterraneibacter hominis</name>
    <dbReference type="NCBI Taxonomy" id="2763054"/>
    <lineage>
        <taxon>Bacteria</taxon>
        <taxon>Bacillati</taxon>
        <taxon>Bacillota</taxon>
        <taxon>Clostridia</taxon>
        <taxon>Lachnospirales</taxon>
        <taxon>Lachnospiraceae</taxon>
        <taxon>Mediterraneibacter</taxon>
    </lineage>
</organism>
<accession>A0A923RP65</accession>
<gene>
    <name evidence="2" type="ORF">H8S37_04225</name>
</gene>
<comment type="caution">
    <text evidence="2">The sequence shown here is derived from an EMBL/GenBank/DDBJ whole genome shotgun (WGS) entry which is preliminary data.</text>
</comment>
<feature type="region of interest" description="Disordered" evidence="1">
    <location>
        <begin position="107"/>
        <end position="133"/>
    </location>
</feature>
<name>A0A923RP65_9FIRM</name>